<evidence type="ECO:0000256" key="1">
    <source>
        <dbReference type="ARBA" id="ARBA00023015"/>
    </source>
</evidence>
<evidence type="ECO:0000256" key="3">
    <source>
        <dbReference type="ARBA" id="ARBA00023163"/>
    </source>
</evidence>
<reference evidence="5 6" key="1">
    <citation type="submission" date="2020-08" db="EMBL/GenBank/DDBJ databases">
        <title>Genomic Encyclopedia of Type Strains, Phase IV (KMG-IV): sequencing the most valuable type-strain genomes for metagenomic binning, comparative biology and taxonomic classification.</title>
        <authorList>
            <person name="Goeker M."/>
        </authorList>
    </citation>
    <scope>NUCLEOTIDE SEQUENCE [LARGE SCALE GENOMIC DNA]</scope>
    <source>
        <strain evidence="5 6">DSM 29568</strain>
    </source>
</reference>
<dbReference type="GO" id="GO:0003700">
    <property type="term" value="F:DNA-binding transcription factor activity"/>
    <property type="evidence" value="ECO:0007669"/>
    <property type="project" value="InterPro"/>
</dbReference>
<accession>A0A840EPG3</accession>
<evidence type="ECO:0000313" key="6">
    <source>
        <dbReference type="Proteomes" id="UP000553034"/>
    </source>
</evidence>
<dbReference type="AlphaFoldDB" id="A0A840EPG3"/>
<proteinExistence type="predicted"/>
<dbReference type="InterPro" id="IPR036388">
    <property type="entry name" value="WH-like_DNA-bd_sf"/>
</dbReference>
<gene>
    <name evidence="5" type="ORF">GGR32_002340</name>
</gene>
<dbReference type="PRINTS" id="PR00778">
    <property type="entry name" value="HTHARSR"/>
</dbReference>
<keyword evidence="2 5" id="KW-0238">DNA-binding</keyword>
<dbReference type="NCBIfam" id="NF033788">
    <property type="entry name" value="HTH_metalloreg"/>
    <property type="match status" value="1"/>
</dbReference>
<dbReference type="PANTHER" id="PTHR33154:SF15">
    <property type="entry name" value="REGULATORY PROTEIN ARSR"/>
    <property type="match status" value="1"/>
</dbReference>
<organism evidence="5 6">
    <name type="scientific">Mesonia hippocampi</name>
    <dbReference type="NCBI Taxonomy" id="1628250"/>
    <lineage>
        <taxon>Bacteria</taxon>
        <taxon>Pseudomonadati</taxon>
        <taxon>Bacteroidota</taxon>
        <taxon>Flavobacteriia</taxon>
        <taxon>Flavobacteriales</taxon>
        <taxon>Flavobacteriaceae</taxon>
        <taxon>Mesonia</taxon>
    </lineage>
</organism>
<keyword evidence="3" id="KW-0804">Transcription</keyword>
<dbReference type="EMBL" id="JACIFO010000015">
    <property type="protein sequence ID" value="MBB4120028.1"/>
    <property type="molecule type" value="Genomic_DNA"/>
</dbReference>
<sequence>MTEKAFIVILQYINIIMGITKSEIFTEKQNQLAQLAKALAHPARIAIIEHLLKINTCICGDLVSVIGLAQPTISQHLKELKKIGIIQGQVEGTSVCYCINTEKWKEISLAFETFFSKDTNPPSCC</sequence>
<dbReference type="Gene3D" id="1.10.10.10">
    <property type="entry name" value="Winged helix-like DNA-binding domain superfamily/Winged helix DNA-binding domain"/>
    <property type="match status" value="1"/>
</dbReference>
<dbReference type="InterPro" id="IPR011991">
    <property type="entry name" value="ArsR-like_HTH"/>
</dbReference>
<dbReference type="Pfam" id="PF01022">
    <property type="entry name" value="HTH_5"/>
    <property type="match status" value="1"/>
</dbReference>
<name>A0A840EPG3_9FLAO</name>
<dbReference type="SMART" id="SM00418">
    <property type="entry name" value="HTH_ARSR"/>
    <property type="match status" value="1"/>
</dbReference>
<dbReference type="GO" id="GO:0003677">
    <property type="term" value="F:DNA binding"/>
    <property type="evidence" value="ECO:0007669"/>
    <property type="project" value="UniProtKB-KW"/>
</dbReference>
<evidence type="ECO:0000256" key="2">
    <source>
        <dbReference type="ARBA" id="ARBA00023125"/>
    </source>
</evidence>
<feature type="domain" description="HTH arsR-type" evidence="4">
    <location>
        <begin position="24"/>
        <end position="119"/>
    </location>
</feature>
<dbReference type="SUPFAM" id="SSF46785">
    <property type="entry name" value="Winged helix' DNA-binding domain"/>
    <property type="match status" value="1"/>
</dbReference>
<dbReference type="CDD" id="cd00090">
    <property type="entry name" value="HTH_ARSR"/>
    <property type="match status" value="1"/>
</dbReference>
<protein>
    <submittedName>
        <fullName evidence="5">DNA-binding transcriptional ArsR family regulator</fullName>
    </submittedName>
</protein>
<evidence type="ECO:0000259" key="4">
    <source>
        <dbReference type="PROSITE" id="PS50987"/>
    </source>
</evidence>
<dbReference type="InterPro" id="IPR001845">
    <property type="entry name" value="HTH_ArsR_DNA-bd_dom"/>
</dbReference>
<dbReference type="Proteomes" id="UP000553034">
    <property type="component" value="Unassembled WGS sequence"/>
</dbReference>
<dbReference type="PROSITE" id="PS50987">
    <property type="entry name" value="HTH_ARSR_2"/>
    <property type="match status" value="1"/>
</dbReference>
<dbReference type="InterPro" id="IPR036390">
    <property type="entry name" value="WH_DNA-bd_sf"/>
</dbReference>
<keyword evidence="1" id="KW-0805">Transcription regulation</keyword>
<dbReference type="PANTHER" id="PTHR33154">
    <property type="entry name" value="TRANSCRIPTIONAL REGULATOR, ARSR FAMILY"/>
    <property type="match status" value="1"/>
</dbReference>
<evidence type="ECO:0000313" key="5">
    <source>
        <dbReference type="EMBL" id="MBB4120028.1"/>
    </source>
</evidence>
<keyword evidence="6" id="KW-1185">Reference proteome</keyword>
<comment type="caution">
    <text evidence="5">The sequence shown here is derived from an EMBL/GenBank/DDBJ whole genome shotgun (WGS) entry which is preliminary data.</text>
</comment>
<dbReference type="InterPro" id="IPR051081">
    <property type="entry name" value="HTH_MetalResp_TranReg"/>
</dbReference>